<feature type="domain" description="Tc1-like transposase DDE" evidence="1">
    <location>
        <begin position="3"/>
        <end position="50"/>
    </location>
</feature>
<keyword evidence="3" id="KW-1185">Reference proteome</keyword>
<reference evidence="2 3" key="1">
    <citation type="submission" date="2023-09" db="EMBL/GenBank/DDBJ databases">
        <authorList>
            <person name="Rey-Velasco X."/>
        </authorList>
    </citation>
    <scope>NUCLEOTIDE SEQUENCE [LARGE SCALE GENOMIC DNA]</scope>
    <source>
        <strain evidence="2 3">F394</strain>
    </source>
</reference>
<dbReference type="InterPro" id="IPR038717">
    <property type="entry name" value="Tc1-like_DDE_dom"/>
</dbReference>
<accession>A0ABU3BVL6</accession>
<proteinExistence type="predicted"/>
<dbReference type="Pfam" id="PF13358">
    <property type="entry name" value="DDE_3"/>
    <property type="match status" value="1"/>
</dbReference>
<sequence length="81" mass="9024">RPELKALIEARGAALVWQPRYSPEFNAVEELWSKVKHLVKRARADTQAALTEALAAAVAALTWDDSEGWLRHAGYRINPTA</sequence>
<dbReference type="Gene3D" id="3.30.420.10">
    <property type="entry name" value="Ribonuclease H-like superfamily/Ribonuclease H"/>
    <property type="match status" value="1"/>
</dbReference>
<dbReference type="EMBL" id="JAVRHT010000102">
    <property type="protein sequence ID" value="MDT0633325.1"/>
    <property type="molecule type" value="Genomic_DNA"/>
</dbReference>
<comment type="caution">
    <text evidence="2">The sequence shown here is derived from an EMBL/GenBank/DDBJ whole genome shotgun (WGS) entry which is preliminary data.</text>
</comment>
<evidence type="ECO:0000259" key="1">
    <source>
        <dbReference type="Pfam" id="PF13358"/>
    </source>
</evidence>
<gene>
    <name evidence="2" type="ORF">RM540_16365</name>
</gene>
<dbReference type="InterPro" id="IPR036397">
    <property type="entry name" value="RNaseH_sf"/>
</dbReference>
<organism evidence="2 3">
    <name type="scientific">Rubrivirga litoralis</name>
    <dbReference type="NCBI Taxonomy" id="3075598"/>
    <lineage>
        <taxon>Bacteria</taxon>
        <taxon>Pseudomonadati</taxon>
        <taxon>Rhodothermota</taxon>
        <taxon>Rhodothermia</taxon>
        <taxon>Rhodothermales</taxon>
        <taxon>Rubricoccaceae</taxon>
        <taxon>Rubrivirga</taxon>
    </lineage>
</organism>
<name>A0ABU3BVL6_9BACT</name>
<dbReference type="Proteomes" id="UP001267426">
    <property type="component" value="Unassembled WGS sequence"/>
</dbReference>
<protein>
    <submittedName>
        <fullName evidence="2">Transposase</fullName>
    </submittedName>
</protein>
<dbReference type="RefSeq" id="WP_311666104.1">
    <property type="nucleotide sequence ID" value="NZ_JAVRHT010000102.1"/>
</dbReference>
<feature type="non-terminal residue" evidence="2">
    <location>
        <position position="1"/>
    </location>
</feature>
<evidence type="ECO:0000313" key="3">
    <source>
        <dbReference type="Proteomes" id="UP001267426"/>
    </source>
</evidence>
<evidence type="ECO:0000313" key="2">
    <source>
        <dbReference type="EMBL" id="MDT0633325.1"/>
    </source>
</evidence>